<feature type="non-terminal residue" evidence="1">
    <location>
        <position position="1"/>
    </location>
</feature>
<dbReference type="EMBL" id="LAZR01050529">
    <property type="protein sequence ID" value="KKK87155.1"/>
    <property type="molecule type" value="Genomic_DNA"/>
</dbReference>
<comment type="caution">
    <text evidence="1">The sequence shown here is derived from an EMBL/GenBank/DDBJ whole genome shotgun (WGS) entry which is preliminary data.</text>
</comment>
<sequence>GSKLFDKDGKRLDNTQRPFRFSTAFNGLGVSVFPGDPEGKFDAWCASNGQDAIGTNPSYDASKVVGRAFLCIMKKAEDLGTVGKPLPIPMAAQPEGYTFTGQVRNIQRKTDGEAGADGTVQPTAVATVDILTDESAKAQVVKALVGAAADADLFDVMRAAGIGNHLMVDGQSALAVAAAGGLVEALKGTVEIVDGKIAAIA</sequence>
<reference evidence="1" key="1">
    <citation type="journal article" date="2015" name="Nature">
        <title>Complex archaea that bridge the gap between prokaryotes and eukaryotes.</title>
        <authorList>
            <person name="Spang A."/>
            <person name="Saw J.H."/>
            <person name="Jorgensen S.L."/>
            <person name="Zaremba-Niedzwiedzka K."/>
            <person name="Martijn J."/>
            <person name="Lind A.E."/>
            <person name="van Eijk R."/>
            <person name="Schleper C."/>
            <person name="Guy L."/>
            <person name="Ettema T.J."/>
        </authorList>
    </citation>
    <scope>NUCLEOTIDE SEQUENCE</scope>
</reference>
<proteinExistence type="predicted"/>
<gene>
    <name evidence="1" type="ORF">LCGC14_2756080</name>
</gene>
<dbReference type="AlphaFoldDB" id="A0A0F8ZMC4"/>
<accession>A0A0F8ZMC4</accession>
<name>A0A0F8ZMC4_9ZZZZ</name>
<evidence type="ECO:0000313" key="1">
    <source>
        <dbReference type="EMBL" id="KKK87155.1"/>
    </source>
</evidence>
<organism evidence="1">
    <name type="scientific">marine sediment metagenome</name>
    <dbReference type="NCBI Taxonomy" id="412755"/>
    <lineage>
        <taxon>unclassified sequences</taxon>
        <taxon>metagenomes</taxon>
        <taxon>ecological metagenomes</taxon>
    </lineage>
</organism>
<protein>
    <submittedName>
        <fullName evidence="1">Uncharacterized protein</fullName>
    </submittedName>
</protein>